<comment type="caution">
    <text evidence="2">The sequence shown here is derived from an EMBL/GenBank/DDBJ whole genome shotgun (WGS) entry which is preliminary data.</text>
</comment>
<evidence type="ECO:0000313" key="2">
    <source>
        <dbReference type="EMBL" id="EEV18379.1"/>
    </source>
</evidence>
<keyword evidence="1" id="KW-1133">Transmembrane helix</keyword>
<evidence type="ECO:0000313" key="3">
    <source>
        <dbReference type="Proteomes" id="UP000005709"/>
    </source>
</evidence>
<dbReference type="EMBL" id="ACYG01000015">
    <property type="protein sequence ID" value="EEV18379.1"/>
    <property type="molecule type" value="Genomic_DNA"/>
</dbReference>
<feature type="transmembrane region" description="Helical" evidence="1">
    <location>
        <begin position="62"/>
        <end position="82"/>
    </location>
</feature>
<protein>
    <submittedName>
        <fullName evidence="2">Uncharacterized protein</fullName>
    </submittedName>
</protein>
<dbReference type="OrthoDB" id="5363209at2"/>
<feature type="transmembrane region" description="Helical" evidence="1">
    <location>
        <begin position="161"/>
        <end position="181"/>
    </location>
</feature>
<gene>
    <name evidence="2" type="ORF">CAMGR0001_1726</name>
</gene>
<sequence>MENFNKQQTRDYDKDPIILKNYEYLYQKLLMVFSLFIGGVFAIIVNFDWKTSDAVDYSVKDSIYMILFLSFLSLFIILPELIDYRKKRPTIRLKNNQIEFYEKDKIAYVEQCENLQHNMDWSFFIGNFKGKRGLLYMFMAVLLCLVFMTIDLVAARWFLSFALFQFAGNILVKFIFCLVLGKSGDRRFSLFPALRVGEPHYGHIGLFACSRYYLIPIFRNSIYFELKEYFLTRHNININDVDKIYL</sequence>
<name>C8PFJ5_9BACT</name>
<keyword evidence="1" id="KW-0812">Transmembrane</keyword>
<dbReference type="STRING" id="824.CGRAC_0555"/>
<dbReference type="Proteomes" id="UP000005709">
    <property type="component" value="Unassembled WGS sequence"/>
</dbReference>
<dbReference type="eggNOG" id="ENOG5030Q51">
    <property type="taxonomic scope" value="Bacteria"/>
</dbReference>
<keyword evidence="3" id="KW-1185">Reference proteome</keyword>
<dbReference type="RefSeq" id="WP_005870059.1">
    <property type="nucleotide sequence ID" value="NZ_ACYG01000015.1"/>
</dbReference>
<feature type="transmembrane region" description="Helical" evidence="1">
    <location>
        <begin position="29"/>
        <end position="47"/>
    </location>
</feature>
<organism evidence="2 3">
    <name type="scientific">Campylobacter gracilis RM3268</name>
    <dbReference type="NCBI Taxonomy" id="553220"/>
    <lineage>
        <taxon>Bacteria</taxon>
        <taxon>Pseudomonadati</taxon>
        <taxon>Campylobacterota</taxon>
        <taxon>Epsilonproteobacteria</taxon>
        <taxon>Campylobacterales</taxon>
        <taxon>Campylobacteraceae</taxon>
        <taxon>Campylobacter</taxon>
    </lineage>
</organism>
<dbReference type="AlphaFoldDB" id="C8PFJ5"/>
<reference evidence="2 3" key="1">
    <citation type="submission" date="2009-07" db="EMBL/GenBank/DDBJ databases">
        <authorList>
            <person name="Madupu R."/>
            <person name="Sebastian Y."/>
            <person name="Durkin A.S."/>
            <person name="Torralba M."/>
            <person name="Methe B."/>
            <person name="Sutton G.G."/>
            <person name="Strausberg R.L."/>
            <person name="Nelson K.E."/>
        </authorList>
    </citation>
    <scope>NUCLEOTIDE SEQUENCE [LARGE SCALE GENOMIC DNA]</scope>
    <source>
        <strain evidence="2 3">RM3268</strain>
    </source>
</reference>
<accession>C8PFJ5</accession>
<keyword evidence="1" id="KW-0472">Membrane</keyword>
<proteinExistence type="predicted"/>
<feature type="transmembrane region" description="Helical" evidence="1">
    <location>
        <begin position="134"/>
        <end position="155"/>
    </location>
</feature>
<evidence type="ECO:0000256" key="1">
    <source>
        <dbReference type="SAM" id="Phobius"/>
    </source>
</evidence>